<feature type="region of interest" description="Disordered" evidence="1">
    <location>
        <begin position="190"/>
        <end position="243"/>
    </location>
</feature>
<dbReference type="EMBL" id="BMAR01000008">
    <property type="protein sequence ID" value="GFR44523.1"/>
    <property type="molecule type" value="Genomic_DNA"/>
</dbReference>
<proteinExistence type="predicted"/>
<evidence type="ECO:0000313" key="4">
    <source>
        <dbReference type="Proteomes" id="UP001054857"/>
    </source>
</evidence>
<name>A0AAD3HKX7_9CHLO</name>
<evidence type="ECO:0000256" key="1">
    <source>
        <dbReference type="SAM" id="MobiDB-lite"/>
    </source>
</evidence>
<feature type="compositionally biased region" description="Polar residues" evidence="1">
    <location>
        <begin position="465"/>
        <end position="476"/>
    </location>
</feature>
<feature type="compositionally biased region" description="Basic and acidic residues" evidence="1">
    <location>
        <begin position="525"/>
        <end position="543"/>
    </location>
</feature>
<accession>A0AAD3HKX7</accession>
<dbReference type="InterPro" id="IPR043519">
    <property type="entry name" value="NT_sf"/>
</dbReference>
<feature type="region of interest" description="Disordered" evidence="1">
    <location>
        <begin position="421"/>
        <end position="476"/>
    </location>
</feature>
<dbReference type="Proteomes" id="UP001054857">
    <property type="component" value="Unassembled WGS sequence"/>
</dbReference>
<feature type="region of interest" description="Disordered" evidence="1">
    <location>
        <begin position="513"/>
        <end position="573"/>
    </location>
</feature>
<dbReference type="PANTHER" id="PTHR48125">
    <property type="entry name" value="LP07818P1"/>
    <property type="match status" value="1"/>
</dbReference>
<keyword evidence="2" id="KW-0472">Membrane</keyword>
<protein>
    <submittedName>
        <fullName evidence="3">Uncharacterized protein</fullName>
    </submittedName>
</protein>
<dbReference type="SUPFAM" id="SSF81301">
    <property type="entry name" value="Nucleotidyltransferase"/>
    <property type="match status" value="1"/>
</dbReference>
<keyword evidence="2" id="KW-1133">Transmembrane helix</keyword>
<gene>
    <name evidence="3" type="ORF">Agub_g5790</name>
</gene>
<keyword evidence="2" id="KW-0812">Transmembrane</keyword>
<evidence type="ECO:0000313" key="3">
    <source>
        <dbReference type="EMBL" id="GFR44523.1"/>
    </source>
</evidence>
<evidence type="ECO:0000256" key="2">
    <source>
        <dbReference type="SAM" id="Phobius"/>
    </source>
</evidence>
<comment type="caution">
    <text evidence="3">The sequence shown here is derived from an EMBL/GenBank/DDBJ whole genome shotgun (WGS) entry which is preliminary data.</text>
</comment>
<feature type="region of interest" description="Disordered" evidence="1">
    <location>
        <begin position="591"/>
        <end position="611"/>
    </location>
</feature>
<dbReference type="PANTHER" id="PTHR48125:SF12">
    <property type="entry name" value="AT HOOK TRANSCRIPTION FACTOR FAMILY-RELATED"/>
    <property type="match status" value="1"/>
</dbReference>
<sequence>MDTFPELASSASSSSSSWSLLARDEPADVACQGTCNVCKRACSLHNSAPAQTTLWSAPQRLADSLCCEIDGHLKAMVESASMPEWKLKHYELLMTRIGEALRPAYRKMGRKDPLEMQLDGSVMKGTALQDSDVDLLVKTQYDVPRRLKNRLLDAVEKSLRRCGDYRHVGIKRHRKSADLSVTLTDAAAAAGRPASSAPPATAPSGSPGSSYPGAGSGNSSANSSSNSSTNSTSTNSSSSSKPTLPVRLSADLLFEFATVGALVSEVADTLVQCPPAKLAVRAIKLFMKEAYSVPKLKSFCVEALVRHVVEDCGAGGGGGGGAAGGAAAGQPASAAQIFWMALSLFVQPGMTAKELQARVAPHVLFDCGCLFDRGVFIGWRNKVTHLLKQLYRFAQALKDGLLPPGDDPRVVLKKIFRGYGKRAPPPPVKQSAGGNGDEKDDDASEDEDEDDSSSSDGDDEPRPSRASTVHGQQQPQPHVWYEDPLAGIPAPAHAAYRGLSAWKADRLHGPPPVYGGEGCSGGAGRGKEGGGGRSSSSREEKKTREKPRRRLRRPRLPRPPPPPRPPQQQPRLACRTVPRLARHSCRAANCPVRRQQPPAPRLLPAPLPLPVRRRTPPQLEAMETTPASAPTMVITMSTTTMTMMMTMTFVLVLP</sequence>
<feature type="transmembrane region" description="Helical" evidence="2">
    <location>
        <begin position="632"/>
        <end position="653"/>
    </location>
</feature>
<feature type="compositionally biased region" description="Acidic residues" evidence="1">
    <location>
        <begin position="438"/>
        <end position="459"/>
    </location>
</feature>
<dbReference type="AlphaFoldDB" id="A0AAD3HKX7"/>
<feature type="compositionally biased region" description="Low complexity" evidence="1">
    <location>
        <begin position="190"/>
        <end position="240"/>
    </location>
</feature>
<organism evidence="3 4">
    <name type="scientific">Astrephomene gubernaculifera</name>
    <dbReference type="NCBI Taxonomy" id="47775"/>
    <lineage>
        <taxon>Eukaryota</taxon>
        <taxon>Viridiplantae</taxon>
        <taxon>Chlorophyta</taxon>
        <taxon>core chlorophytes</taxon>
        <taxon>Chlorophyceae</taxon>
        <taxon>CS clade</taxon>
        <taxon>Chlamydomonadales</taxon>
        <taxon>Astrephomenaceae</taxon>
        <taxon>Astrephomene</taxon>
    </lineage>
</organism>
<feature type="compositionally biased region" description="Pro residues" evidence="1">
    <location>
        <begin position="557"/>
        <end position="568"/>
    </location>
</feature>
<keyword evidence="4" id="KW-1185">Reference proteome</keyword>
<dbReference type="CDD" id="cd05403">
    <property type="entry name" value="NT_KNTase_like"/>
    <property type="match status" value="1"/>
</dbReference>
<feature type="compositionally biased region" description="Pro residues" evidence="1">
    <location>
        <begin position="597"/>
        <end position="609"/>
    </location>
</feature>
<feature type="compositionally biased region" description="Gly residues" evidence="1">
    <location>
        <begin position="515"/>
        <end position="524"/>
    </location>
</feature>
<reference evidence="3 4" key="1">
    <citation type="journal article" date="2021" name="Sci. Rep.">
        <title>Genome sequencing of the multicellular alga Astrephomene provides insights into convergent evolution of germ-soma differentiation.</title>
        <authorList>
            <person name="Yamashita S."/>
            <person name="Yamamoto K."/>
            <person name="Matsuzaki R."/>
            <person name="Suzuki S."/>
            <person name="Yamaguchi H."/>
            <person name="Hirooka S."/>
            <person name="Minakuchi Y."/>
            <person name="Miyagishima S."/>
            <person name="Kawachi M."/>
            <person name="Toyoda A."/>
            <person name="Nozaki H."/>
        </authorList>
    </citation>
    <scope>NUCLEOTIDE SEQUENCE [LARGE SCALE GENOMIC DNA]</scope>
    <source>
        <strain evidence="3 4">NIES-4017</strain>
    </source>
</reference>
<feature type="compositionally biased region" description="Basic residues" evidence="1">
    <location>
        <begin position="544"/>
        <end position="556"/>
    </location>
</feature>